<organism evidence="1 2">
    <name type="scientific">Hibiscus sabdariffa</name>
    <name type="common">roselle</name>
    <dbReference type="NCBI Taxonomy" id="183260"/>
    <lineage>
        <taxon>Eukaryota</taxon>
        <taxon>Viridiplantae</taxon>
        <taxon>Streptophyta</taxon>
        <taxon>Embryophyta</taxon>
        <taxon>Tracheophyta</taxon>
        <taxon>Spermatophyta</taxon>
        <taxon>Magnoliopsida</taxon>
        <taxon>eudicotyledons</taxon>
        <taxon>Gunneridae</taxon>
        <taxon>Pentapetalae</taxon>
        <taxon>rosids</taxon>
        <taxon>malvids</taxon>
        <taxon>Malvales</taxon>
        <taxon>Malvaceae</taxon>
        <taxon>Malvoideae</taxon>
        <taxon>Hibiscus</taxon>
    </lineage>
</organism>
<dbReference type="PANTHER" id="PTHR31973">
    <property type="entry name" value="POLYPROTEIN, PUTATIVE-RELATED"/>
    <property type="match status" value="1"/>
</dbReference>
<protein>
    <submittedName>
        <fullName evidence="1">Uncharacterized protein</fullName>
    </submittedName>
</protein>
<keyword evidence="2" id="KW-1185">Reference proteome</keyword>
<gene>
    <name evidence="1" type="ORF">V6N11_012281</name>
</gene>
<comment type="caution">
    <text evidence="1">The sequence shown here is derived from an EMBL/GenBank/DDBJ whole genome shotgun (WGS) entry which is preliminary data.</text>
</comment>
<sequence>MLSCKTIQKAFMDRILMDPKMKVATLKEMCQTKLGAYAPYNMCQRARRAVLKEMHGSYVEEFATLWGYAAELLHSNPGSTVTIQAAPSTFSQLQMLLRKPMHVWKLTTWRRPRMEKDSRRRDEANVINQLHASNHVISPLMDYLTEANNLL</sequence>
<dbReference type="EMBL" id="JBBPBN010000042">
    <property type="protein sequence ID" value="KAK8997741.1"/>
    <property type="molecule type" value="Genomic_DNA"/>
</dbReference>
<proteinExistence type="predicted"/>
<dbReference type="Proteomes" id="UP001396334">
    <property type="component" value="Unassembled WGS sequence"/>
</dbReference>
<evidence type="ECO:0000313" key="1">
    <source>
        <dbReference type="EMBL" id="KAK8997741.1"/>
    </source>
</evidence>
<evidence type="ECO:0000313" key="2">
    <source>
        <dbReference type="Proteomes" id="UP001396334"/>
    </source>
</evidence>
<dbReference type="PANTHER" id="PTHR31973:SF189">
    <property type="entry name" value="TRANSPOSASE, MUDR, PLANT, MULE TRANSPOSASE DOMAIN PROTEIN-RELATED"/>
    <property type="match status" value="1"/>
</dbReference>
<name>A0ABR2QB20_9ROSI</name>
<accession>A0ABR2QB20</accession>
<reference evidence="1 2" key="1">
    <citation type="journal article" date="2024" name="G3 (Bethesda)">
        <title>Genome assembly of Hibiscus sabdariffa L. provides insights into metabolisms of medicinal natural products.</title>
        <authorList>
            <person name="Kim T."/>
        </authorList>
    </citation>
    <scope>NUCLEOTIDE SEQUENCE [LARGE SCALE GENOMIC DNA]</scope>
    <source>
        <strain evidence="1">TK-2024</strain>
        <tissue evidence="1">Old leaves</tissue>
    </source>
</reference>